<dbReference type="GO" id="GO:0036159">
    <property type="term" value="P:inner dynein arm assembly"/>
    <property type="evidence" value="ECO:0007669"/>
    <property type="project" value="InterPro"/>
</dbReference>
<dbReference type="Pfam" id="PF24161">
    <property type="entry name" value="CCDC39"/>
    <property type="match status" value="1"/>
</dbReference>
<evidence type="ECO:0000256" key="1">
    <source>
        <dbReference type="ARBA" id="ARBA00005805"/>
    </source>
</evidence>
<dbReference type="AlphaFoldDB" id="A0A6P8EVL3"/>
<organism evidence="7 8">
    <name type="scientific">Clupea harengus</name>
    <name type="common">Atlantic herring</name>
    <dbReference type="NCBI Taxonomy" id="7950"/>
    <lineage>
        <taxon>Eukaryota</taxon>
        <taxon>Metazoa</taxon>
        <taxon>Chordata</taxon>
        <taxon>Craniata</taxon>
        <taxon>Vertebrata</taxon>
        <taxon>Euteleostomi</taxon>
        <taxon>Actinopterygii</taxon>
        <taxon>Neopterygii</taxon>
        <taxon>Teleostei</taxon>
        <taxon>Clupei</taxon>
        <taxon>Clupeiformes</taxon>
        <taxon>Clupeoidei</taxon>
        <taxon>Clupeidae</taxon>
        <taxon>Clupea</taxon>
    </lineage>
</organism>
<accession>A0A6P8EVL3</accession>
<feature type="compositionally biased region" description="Low complexity" evidence="6">
    <location>
        <begin position="364"/>
        <end position="383"/>
    </location>
</feature>
<feature type="compositionally biased region" description="Low complexity" evidence="6">
    <location>
        <begin position="315"/>
        <end position="350"/>
    </location>
</feature>
<dbReference type="CTD" id="339829"/>
<dbReference type="OrthoDB" id="10259720at2759"/>
<dbReference type="SUPFAM" id="SSF57997">
    <property type="entry name" value="Tropomyosin"/>
    <property type="match status" value="1"/>
</dbReference>
<dbReference type="PANTHER" id="PTHR18962">
    <property type="entry name" value="COILED-COIL DOMAIN-CONTAINING PROTEIN 39"/>
    <property type="match status" value="1"/>
</dbReference>
<evidence type="ECO:0000313" key="7">
    <source>
        <dbReference type="Proteomes" id="UP000515152"/>
    </source>
</evidence>
<dbReference type="GeneID" id="105889515"/>
<proteinExistence type="inferred from homology"/>
<dbReference type="GO" id="GO:0005930">
    <property type="term" value="C:axoneme"/>
    <property type="evidence" value="ECO:0007669"/>
    <property type="project" value="InterPro"/>
</dbReference>
<sequence>MVDDNILKLEIKRLRDMLYDKADGVLSLEKRRLQLQTAMSEREEEIRVHREMLTKQLRITDQERQTLSADVHEKMSKIDKMRKRYEIFTMSGPEGDEKSQAYYVIKAGQEKEELQRQGDSLDAKIRKTEKEIHALENTLHVVNSRNNTFRKSLNKVTESSEEYQEKLKLEVQKRAAEDKYRIKRRQIKELQEDIQSMNSTLDTLLQEGAEQNGRTEETQSRIISLNRELASQKEKLDRAYKQCSKLKKEIRSAKQTTEVTFEERDIHLRELKNLNKTVNNMLLEAMEKNPDLESALLKYFTQASLLLPSPRSTPGSRQGSKASSARSSVSLRSSGSSSSSSPRGSALQSPPAKTLELGLGLSVTSSPLATTSPRSSRPSSSSSINNRGGIAKRKSP</sequence>
<evidence type="ECO:0000256" key="3">
    <source>
        <dbReference type="ARBA" id="ARBA00023054"/>
    </source>
</evidence>
<evidence type="ECO:0000256" key="2">
    <source>
        <dbReference type="ARBA" id="ARBA00016725"/>
    </source>
</evidence>
<name>A0A6P8EVL3_CLUHA</name>
<comment type="similarity">
    <text evidence="1">Belongs to the CCDC39 family.</text>
</comment>
<keyword evidence="3 5" id="KW-0175">Coiled coil</keyword>
<feature type="coiled-coil region" evidence="5">
    <location>
        <begin position="173"/>
        <end position="288"/>
    </location>
</feature>
<dbReference type="Proteomes" id="UP000515152">
    <property type="component" value="Chromosome 22"/>
</dbReference>
<dbReference type="RefSeq" id="XP_031416254.1">
    <property type="nucleotide sequence ID" value="XM_031560394.1"/>
</dbReference>
<dbReference type="GO" id="GO:0060287">
    <property type="term" value="P:epithelial cilium movement involved in determination of left/right asymmetry"/>
    <property type="evidence" value="ECO:0007669"/>
    <property type="project" value="TreeGrafter"/>
</dbReference>
<dbReference type="InterPro" id="IPR033290">
    <property type="entry name" value="CCDC39"/>
</dbReference>
<dbReference type="KEGG" id="char:105889515"/>
<protein>
    <recommendedName>
        <fullName evidence="2">Coiled-coil domain-containing protein 39</fullName>
    </recommendedName>
</protein>
<evidence type="ECO:0000256" key="6">
    <source>
        <dbReference type="SAM" id="MobiDB-lite"/>
    </source>
</evidence>
<dbReference type="GO" id="GO:0060285">
    <property type="term" value="P:cilium-dependent cell motility"/>
    <property type="evidence" value="ECO:0007669"/>
    <property type="project" value="TreeGrafter"/>
</dbReference>
<evidence type="ECO:0000256" key="5">
    <source>
        <dbReference type="SAM" id="Coils"/>
    </source>
</evidence>
<keyword evidence="7" id="KW-1185">Reference proteome</keyword>
<evidence type="ECO:0000313" key="8">
    <source>
        <dbReference type="RefSeq" id="XP_031416254.1"/>
    </source>
</evidence>
<comment type="function">
    <text evidence="4">Required for assembly of dynein regulatory complex (DRC) and inner dynein arm (IDA) complexes, which are responsible for ciliary beat regulation, thereby playing a central role in motility in cilia and flagella. Probably acts together with CCDC40 to form a molecular ruler that determines the 96 nanometer (nm) repeat length and arrangements of components in cilia and flagella. Not required for outer dynein arm complexes assembly.</text>
</comment>
<evidence type="ECO:0000256" key="4">
    <source>
        <dbReference type="ARBA" id="ARBA00045182"/>
    </source>
</evidence>
<feature type="coiled-coil region" evidence="5">
    <location>
        <begin position="111"/>
        <end position="145"/>
    </location>
</feature>
<feature type="region of interest" description="Disordered" evidence="6">
    <location>
        <begin position="307"/>
        <end position="396"/>
    </location>
</feature>
<dbReference type="PANTHER" id="PTHR18962:SF0">
    <property type="entry name" value="COILED-COIL DOMAIN-CONTAINING PROTEIN 39"/>
    <property type="match status" value="1"/>
</dbReference>
<dbReference type="GO" id="GO:0005576">
    <property type="term" value="C:extracellular region"/>
    <property type="evidence" value="ECO:0007669"/>
    <property type="project" value="GOC"/>
</dbReference>
<gene>
    <name evidence="8" type="primary">ccdc39</name>
</gene>
<reference evidence="8" key="1">
    <citation type="submission" date="2025-08" db="UniProtKB">
        <authorList>
            <consortium name="RefSeq"/>
        </authorList>
    </citation>
    <scope>IDENTIFICATION</scope>
</reference>